<dbReference type="Pfam" id="PF00702">
    <property type="entry name" value="Hydrolase"/>
    <property type="match status" value="1"/>
</dbReference>
<evidence type="ECO:0000313" key="1">
    <source>
        <dbReference type="EMBL" id="PCC38689.1"/>
    </source>
</evidence>
<dbReference type="InterPro" id="IPR023214">
    <property type="entry name" value="HAD_sf"/>
</dbReference>
<dbReference type="Gene3D" id="3.40.50.1000">
    <property type="entry name" value="HAD superfamily/HAD-like"/>
    <property type="match status" value="1"/>
</dbReference>
<dbReference type="OrthoDB" id="9800058at2"/>
<organism evidence="1 2">
    <name type="scientific">Brachybacterium alimentarium</name>
    <dbReference type="NCBI Taxonomy" id="47845"/>
    <lineage>
        <taxon>Bacteria</taxon>
        <taxon>Bacillati</taxon>
        <taxon>Actinomycetota</taxon>
        <taxon>Actinomycetes</taxon>
        <taxon>Micrococcales</taxon>
        <taxon>Dermabacteraceae</taxon>
        <taxon>Brachybacterium</taxon>
    </lineage>
</organism>
<reference evidence="1 2" key="1">
    <citation type="journal article" date="2017" name="Elife">
        <title>Extensive horizontal gene transfer in cheese-associated bacteria.</title>
        <authorList>
            <person name="Bonham K.S."/>
            <person name="Wolfe B.E."/>
            <person name="Dutton R.J."/>
        </authorList>
    </citation>
    <scope>NUCLEOTIDE SEQUENCE [LARGE SCALE GENOMIC DNA]</scope>
    <source>
        <strain evidence="1 2">341_9</strain>
    </source>
</reference>
<gene>
    <name evidence="1" type="ORF">CIK66_12170</name>
</gene>
<dbReference type="Gene3D" id="1.10.150.240">
    <property type="entry name" value="Putative phosphatase, domain 2"/>
    <property type="match status" value="1"/>
</dbReference>
<keyword evidence="2" id="KW-1185">Reference proteome</keyword>
<dbReference type="PANTHER" id="PTHR43481">
    <property type="entry name" value="FRUCTOSE-1-PHOSPHATE PHOSPHATASE"/>
    <property type="match status" value="1"/>
</dbReference>
<comment type="caution">
    <text evidence="1">The sequence shown here is derived from an EMBL/GenBank/DDBJ whole genome shotgun (WGS) entry which is preliminary data.</text>
</comment>
<dbReference type="AlphaFoldDB" id="A0A2A3YHI0"/>
<dbReference type="NCBIfam" id="TIGR01509">
    <property type="entry name" value="HAD-SF-IA-v3"/>
    <property type="match status" value="1"/>
</dbReference>
<evidence type="ECO:0000313" key="2">
    <source>
        <dbReference type="Proteomes" id="UP000218598"/>
    </source>
</evidence>
<accession>A0A2A3YHI0</accession>
<dbReference type="PANTHER" id="PTHR43481:SF4">
    <property type="entry name" value="GLYCEROL-1-PHOSPHATE PHOSPHOHYDROLASE 1-RELATED"/>
    <property type="match status" value="1"/>
</dbReference>
<dbReference type="RefSeq" id="WP_096164069.1">
    <property type="nucleotide sequence ID" value="NZ_JBQCXU010000044.1"/>
</dbReference>
<dbReference type="InterPro" id="IPR036412">
    <property type="entry name" value="HAD-like_sf"/>
</dbReference>
<dbReference type="InterPro" id="IPR023198">
    <property type="entry name" value="PGP-like_dom2"/>
</dbReference>
<proteinExistence type="predicted"/>
<dbReference type="EMBL" id="NRGR01000020">
    <property type="protein sequence ID" value="PCC38689.1"/>
    <property type="molecule type" value="Genomic_DNA"/>
</dbReference>
<dbReference type="InterPro" id="IPR051806">
    <property type="entry name" value="HAD-like_SPP"/>
</dbReference>
<dbReference type="Proteomes" id="UP000218598">
    <property type="component" value="Unassembled WGS sequence"/>
</dbReference>
<dbReference type="GO" id="GO:0050308">
    <property type="term" value="F:sugar-phosphatase activity"/>
    <property type="evidence" value="ECO:0007669"/>
    <property type="project" value="TreeGrafter"/>
</dbReference>
<dbReference type="InterPro" id="IPR006439">
    <property type="entry name" value="HAD-SF_hydro_IA"/>
</dbReference>
<dbReference type="GeneID" id="95326720"/>
<dbReference type="SFLD" id="SFLDS00003">
    <property type="entry name" value="Haloacid_Dehalogenase"/>
    <property type="match status" value="1"/>
</dbReference>
<sequence length="242" mass="25548">MTAIPDSPDASAPTDALPLRTTTLLLDMDGTLIDSGPAVERAWNTLLRELGTDLTFGAAQHGRPARQVLAELMPELDEEQLARAHDRIEALEIADVDAILTLPGTERLLRELDAAAEQLNRPTWTIVTSCTAGLFEARWATTGLPAPAQRVTADQVTHGKPDPEPYLLGAERLGVAPERTIVIEDSVGGLHSGAAAGARTIAVTSTTPAADLAPLADALVTSLDDLEITVDGEDLVLSRRGS</sequence>
<name>A0A2A3YHI0_9MICO</name>
<dbReference type="SUPFAM" id="SSF56784">
    <property type="entry name" value="HAD-like"/>
    <property type="match status" value="1"/>
</dbReference>
<dbReference type="SFLD" id="SFLDG01129">
    <property type="entry name" value="C1.5:_HAD__Beta-PGM__Phosphata"/>
    <property type="match status" value="1"/>
</dbReference>
<protein>
    <submittedName>
        <fullName evidence="1">Haloacid dehalogenase</fullName>
    </submittedName>
</protein>